<keyword evidence="2" id="KW-1185">Reference proteome</keyword>
<evidence type="ECO:0000313" key="1">
    <source>
        <dbReference type="EMBL" id="RDX67303.1"/>
    </source>
</evidence>
<dbReference type="Proteomes" id="UP000257109">
    <property type="component" value="Unassembled WGS sequence"/>
</dbReference>
<protein>
    <submittedName>
        <fullName evidence="1">Uncharacterized protein</fullName>
    </submittedName>
</protein>
<gene>
    <name evidence="1" type="ORF">CR513_53841</name>
</gene>
<feature type="non-terminal residue" evidence="1">
    <location>
        <position position="1"/>
    </location>
</feature>
<reference evidence="1" key="1">
    <citation type="submission" date="2018-05" db="EMBL/GenBank/DDBJ databases">
        <title>Draft genome of Mucuna pruriens seed.</title>
        <authorList>
            <person name="Nnadi N.E."/>
            <person name="Vos R."/>
            <person name="Hasami M.H."/>
            <person name="Devisetty U.K."/>
            <person name="Aguiy J.C."/>
        </authorList>
    </citation>
    <scope>NUCLEOTIDE SEQUENCE [LARGE SCALE GENOMIC DNA]</scope>
    <source>
        <strain evidence="1">JCA_2017</strain>
    </source>
</reference>
<name>A0A371EML8_MUCPR</name>
<comment type="caution">
    <text evidence="1">The sequence shown here is derived from an EMBL/GenBank/DDBJ whole genome shotgun (WGS) entry which is preliminary data.</text>
</comment>
<organism evidence="1 2">
    <name type="scientific">Mucuna pruriens</name>
    <name type="common">Velvet bean</name>
    <name type="synonym">Dolichos pruriens</name>
    <dbReference type="NCBI Taxonomy" id="157652"/>
    <lineage>
        <taxon>Eukaryota</taxon>
        <taxon>Viridiplantae</taxon>
        <taxon>Streptophyta</taxon>
        <taxon>Embryophyta</taxon>
        <taxon>Tracheophyta</taxon>
        <taxon>Spermatophyta</taxon>
        <taxon>Magnoliopsida</taxon>
        <taxon>eudicotyledons</taxon>
        <taxon>Gunneridae</taxon>
        <taxon>Pentapetalae</taxon>
        <taxon>rosids</taxon>
        <taxon>fabids</taxon>
        <taxon>Fabales</taxon>
        <taxon>Fabaceae</taxon>
        <taxon>Papilionoideae</taxon>
        <taxon>50 kb inversion clade</taxon>
        <taxon>NPAAA clade</taxon>
        <taxon>indigoferoid/millettioid clade</taxon>
        <taxon>Phaseoleae</taxon>
        <taxon>Mucuna</taxon>
    </lineage>
</organism>
<dbReference type="AlphaFoldDB" id="A0A371EML8"/>
<sequence>MTKNGVQSTMEEILLKVLRDNKKVFGWIIHDVENINSFPRALPQHHLNPNMKEVVKGEIIKLLDANISYLISNIEWVSLVSCVTKKKEPLSGKMSTRSS</sequence>
<proteinExistence type="predicted"/>
<dbReference type="OrthoDB" id="1738562at2759"/>
<accession>A0A371EML8</accession>
<dbReference type="EMBL" id="QJKJ01013060">
    <property type="protein sequence ID" value="RDX67303.1"/>
    <property type="molecule type" value="Genomic_DNA"/>
</dbReference>
<evidence type="ECO:0000313" key="2">
    <source>
        <dbReference type="Proteomes" id="UP000257109"/>
    </source>
</evidence>
<dbReference type="Gene3D" id="3.10.10.10">
    <property type="entry name" value="HIV Type 1 Reverse Transcriptase, subunit A, domain 1"/>
    <property type="match status" value="1"/>
</dbReference>